<dbReference type="AlphaFoldDB" id="A0A8J6GL22"/>
<dbReference type="GO" id="GO:0005737">
    <property type="term" value="C:cytoplasm"/>
    <property type="evidence" value="ECO:0007669"/>
    <property type="project" value="TreeGrafter"/>
</dbReference>
<dbReference type="InterPro" id="IPR023587">
    <property type="entry name" value="Metalthion_dom_sf_vert"/>
</dbReference>
<name>A0A8J6GL22_MICOH</name>
<dbReference type="GO" id="GO:0046872">
    <property type="term" value="F:metal ion binding"/>
    <property type="evidence" value="ECO:0007669"/>
    <property type="project" value="UniProtKB-KW"/>
</dbReference>
<dbReference type="GO" id="GO:0071276">
    <property type="term" value="P:cellular response to cadmium ion"/>
    <property type="evidence" value="ECO:0007669"/>
    <property type="project" value="TreeGrafter"/>
</dbReference>
<accession>A0A8J6GL22</accession>
<evidence type="ECO:0000256" key="4">
    <source>
        <dbReference type="ARBA" id="ARBA00022851"/>
    </source>
</evidence>
<gene>
    <name evidence="7" type="ORF">LTLLF_141730</name>
</gene>
<comment type="similarity">
    <text evidence="2">Belongs to the metallothionein superfamily. Type 1 family.</text>
</comment>
<dbReference type="InterPro" id="IPR017854">
    <property type="entry name" value="Metalthion_dom_sf"/>
</dbReference>
<evidence type="ECO:0000256" key="3">
    <source>
        <dbReference type="ARBA" id="ARBA00022723"/>
    </source>
</evidence>
<evidence type="ECO:0000313" key="8">
    <source>
        <dbReference type="Proteomes" id="UP000710432"/>
    </source>
</evidence>
<dbReference type="GO" id="GO:0005634">
    <property type="term" value="C:nucleus"/>
    <property type="evidence" value="ECO:0007669"/>
    <property type="project" value="TreeGrafter"/>
</dbReference>
<dbReference type="Pfam" id="PF00131">
    <property type="entry name" value="Metallothio"/>
    <property type="match status" value="1"/>
</dbReference>
<dbReference type="PROSITE" id="PS00203">
    <property type="entry name" value="METALLOTHIONEIN_VRT"/>
    <property type="match status" value="1"/>
</dbReference>
<comment type="function">
    <text evidence="1">Metallothioneins have a high content of cysteine residues that bind various heavy metals; these proteins are transcriptionally regulated by both heavy metals and glucocorticoids.</text>
</comment>
<proteinExistence type="inferred from homology"/>
<evidence type="ECO:0000256" key="1">
    <source>
        <dbReference type="ARBA" id="ARBA00002597"/>
    </source>
</evidence>
<dbReference type="PANTHER" id="PTHR23299:SF22">
    <property type="entry name" value="METALLOTHIONEIN-1G"/>
    <property type="match status" value="1"/>
</dbReference>
<dbReference type="GO" id="GO:0071280">
    <property type="term" value="P:cellular response to copper ion"/>
    <property type="evidence" value="ECO:0007669"/>
    <property type="project" value="TreeGrafter"/>
</dbReference>
<dbReference type="PRINTS" id="PR00860">
    <property type="entry name" value="MTVERTEBRATE"/>
</dbReference>
<sequence length="171" mass="18667">MYPNCSCATDGSCSCARSCKCKQCKCTTCKKSCCSCCPVGCAKCSQGCICKEASDNLKSNQGSLTCGKFKDRPPPSRFSKLLLNAVINRCPWGRLNRLWVSRDRKLQAVGVFLPSDSDHPSPRCSHPRSLRNECFADELICDAEGSCNSHAIKKHELDRVAKSNCSFPTAA</sequence>
<dbReference type="GO" id="GO:0006882">
    <property type="term" value="P:intracellular zinc ion homeostasis"/>
    <property type="evidence" value="ECO:0007669"/>
    <property type="project" value="TreeGrafter"/>
</dbReference>
<keyword evidence="3" id="KW-0479">Metal-binding</keyword>
<dbReference type="FunFam" id="4.10.10.10:FF:000001">
    <property type="entry name" value="Metallothionein"/>
    <property type="match status" value="1"/>
</dbReference>
<keyword evidence="4" id="KW-0480">Metal-thiolate cluster</keyword>
<dbReference type="Proteomes" id="UP000710432">
    <property type="component" value="Unassembled WGS sequence"/>
</dbReference>
<organism evidence="7 8">
    <name type="scientific">Microtus ochrogaster</name>
    <name type="common">Prairie vole</name>
    <dbReference type="NCBI Taxonomy" id="79684"/>
    <lineage>
        <taxon>Eukaryota</taxon>
        <taxon>Metazoa</taxon>
        <taxon>Chordata</taxon>
        <taxon>Craniata</taxon>
        <taxon>Vertebrata</taxon>
        <taxon>Euteleostomi</taxon>
        <taxon>Mammalia</taxon>
        <taxon>Eutheria</taxon>
        <taxon>Euarchontoglires</taxon>
        <taxon>Glires</taxon>
        <taxon>Rodentia</taxon>
        <taxon>Myomorpha</taxon>
        <taxon>Muroidea</taxon>
        <taxon>Cricetidae</taxon>
        <taxon>Arvicolinae</taxon>
        <taxon>Microtus</taxon>
    </lineage>
</organism>
<evidence type="ECO:0000256" key="6">
    <source>
        <dbReference type="ARBA" id="ARBA00041784"/>
    </source>
</evidence>
<dbReference type="GO" id="GO:0071294">
    <property type="term" value="P:cellular response to zinc ion"/>
    <property type="evidence" value="ECO:0007669"/>
    <property type="project" value="TreeGrafter"/>
</dbReference>
<protein>
    <recommendedName>
        <fullName evidence="5">Metallothionein-2</fullName>
    </recommendedName>
    <alternativeName>
        <fullName evidence="6">Metallothionein-II</fullName>
    </alternativeName>
</protein>
<dbReference type="EMBL" id="JAATJU010021632">
    <property type="protein sequence ID" value="KAH0513135.1"/>
    <property type="molecule type" value="Genomic_DNA"/>
</dbReference>
<dbReference type="InterPro" id="IPR018064">
    <property type="entry name" value="Metalthion_vert_metal_BS"/>
</dbReference>
<comment type="caution">
    <text evidence="7">The sequence shown here is derived from an EMBL/GenBank/DDBJ whole genome shotgun (WGS) entry which is preliminary data.</text>
</comment>
<reference evidence="7" key="1">
    <citation type="submission" date="2020-03" db="EMBL/GenBank/DDBJ databases">
        <title>Studies in the Genomics of Life Span.</title>
        <authorList>
            <person name="Glass D."/>
        </authorList>
    </citation>
    <scope>NUCLEOTIDE SEQUENCE</scope>
    <source>
        <strain evidence="7">LTLLF</strain>
        <tissue evidence="7">Muscle</tissue>
    </source>
</reference>
<evidence type="ECO:0000256" key="2">
    <source>
        <dbReference type="ARBA" id="ARBA00007283"/>
    </source>
</evidence>
<dbReference type="PANTHER" id="PTHR23299">
    <property type="entry name" value="METALLOTHIONEIN"/>
    <property type="match status" value="1"/>
</dbReference>
<dbReference type="InterPro" id="IPR000006">
    <property type="entry name" value="Metalthion_vert"/>
</dbReference>
<evidence type="ECO:0000313" key="7">
    <source>
        <dbReference type="EMBL" id="KAH0513135.1"/>
    </source>
</evidence>
<dbReference type="Gene3D" id="4.10.10.10">
    <property type="entry name" value="Metallothionein Isoform II"/>
    <property type="match status" value="1"/>
</dbReference>
<dbReference type="GO" id="GO:0010273">
    <property type="term" value="P:detoxification of copper ion"/>
    <property type="evidence" value="ECO:0007669"/>
    <property type="project" value="TreeGrafter"/>
</dbReference>
<dbReference type="SUPFAM" id="SSF57868">
    <property type="entry name" value="Metallothionein"/>
    <property type="match status" value="1"/>
</dbReference>
<evidence type="ECO:0000256" key="5">
    <source>
        <dbReference type="ARBA" id="ARBA00041010"/>
    </source>
</evidence>